<accession>A0A6C0M0V8</accession>
<organism evidence="3">
    <name type="scientific">viral metagenome</name>
    <dbReference type="NCBI Taxonomy" id="1070528"/>
    <lineage>
        <taxon>unclassified sequences</taxon>
        <taxon>metagenomes</taxon>
        <taxon>organismal metagenomes</taxon>
    </lineage>
</organism>
<feature type="compositionally biased region" description="Polar residues" evidence="2">
    <location>
        <begin position="907"/>
        <end position="916"/>
    </location>
</feature>
<evidence type="ECO:0000313" key="3">
    <source>
        <dbReference type="EMBL" id="QHU35938.1"/>
    </source>
</evidence>
<name>A0A6C0M0V8_9ZZZZ</name>
<evidence type="ECO:0000256" key="1">
    <source>
        <dbReference type="SAM" id="Coils"/>
    </source>
</evidence>
<dbReference type="EMBL" id="MN740616">
    <property type="protein sequence ID" value="QHU35938.1"/>
    <property type="molecule type" value="Genomic_DNA"/>
</dbReference>
<keyword evidence="1" id="KW-0175">Coiled coil</keyword>
<evidence type="ECO:0000256" key="2">
    <source>
        <dbReference type="SAM" id="MobiDB-lite"/>
    </source>
</evidence>
<feature type="region of interest" description="Disordered" evidence="2">
    <location>
        <begin position="901"/>
        <end position="921"/>
    </location>
</feature>
<feature type="coiled-coil region" evidence="1">
    <location>
        <begin position="364"/>
        <end position="391"/>
    </location>
</feature>
<protein>
    <recommendedName>
        <fullName evidence="4">Early transcription factor VETF large subunit</fullName>
    </recommendedName>
</protein>
<feature type="region of interest" description="Disordered" evidence="2">
    <location>
        <begin position="245"/>
        <end position="268"/>
    </location>
</feature>
<reference evidence="3" key="1">
    <citation type="journal article" date="2020" name="Nature">
        <title>Giant virus diversity and host interactions through global metagenomics.</title>
        <authorList>
            <person name="Schulz F."/>
            <person name="Roux S."/>
            <person name="Paez-Espino D."/>
            <person name="Jungbluth S."/>
            <person name="Walsh D.A."/>
            <person name="Denef V.J."/>
            <person name="McMahon K.D."/>
            <person name="Konstantinidis K.T."/>
            <person name="Eloe-Fadrosh E.A."/>
            <person name="Kyrpides N.C."/>
            <person name="Woyke T."/>
        </authorList>
    </citation>
    <scope>NUCLEOTIDE SEQUENCE</scope>
    <source>
        <strain evidence="3">GVMAG-S-1035085-51</strain>
    </source>
</reference>
<evidence type="ECO:0008006" key="4">
    <source>
        <dbReference type="Google" id="ProtNLM"/>
    </source>
</evidence>
<feature type="compositionally biased region" description="Acidic residues" evidence="2">
    <location>
        <begin position="183"/>
        <end position="210"/>
    </location>
</feature>
<feature type="compositionally biased region" description="Basic and acidic residues" evidence="2">
    <location>
        <begin position="245"/>
        <end position="267"/>
    </location>
</feature>
<feature type="region of interest" description="Disordered" evidence="2">
    <location>
        <begin position="171"/>
        <end position="210"/>
    </location>
</feature>
<sequence length="1824" mass="214889">MSYNILGGKKDLTSYIIDPVKLIYKYKNNNFRVQYQVYIFLGNHDFDKNILKLHKKIEDMNLYDSLLQLDVKEINILQELYGDTWYRKLFISHHILATFEAIRTNPAKKKDIISKYNQQWYDTHIATTTFLDRTFFNYQALIKQEKEMKKKLQKLEKLESDIDTDIIQDLVSEKQEPVIQQEGGEDDDEEEEEEEEEEIVEEEEEEVFIESEASDDEVIIEEEVDKNAAKLSNLVMEAITVNENKEKQEQLEKMTPFDESKNDKPYDESLSNTFTKRFVYNQFIYPDDAIKKIKQKICAGILFSNVYPNQYLIPSRLYLWSEYEYIERGKENIKHEKLMLGQKWIVRNEILPIKIEPDSNIKNYESIKGNLRSLRDNMRKYSSRIKFENDENNILEDYQEFINNNEIYMIDIYHELGLEYKSEVDLVRNLYDVYIKIYFPFISNEDFNQIIGYLNKKSSSTEINKITSTYQTISLDLLLENEIMINVERLRRDICTTDTDICKHKDLFKPNYVTQTSINLNTSYINHGISSKIDLYRIFDNFLVSNKYPFVQYQTMDAKLVFKFYQMTDETDKQTIMTKWFENAPYGLSFKVRIDKFKDGDKYIAINLNESGRIDYKTQWKEEDEIDFDYIKNTFDDVINLLKKINDENIKVQFNMPETKHFKYAFINTIQQFMLPNKFNINHNDLSDFSRYFFPYISVVVDPRKRSSTQNPTETSKYGTYLRYKRVSKFDNDARIDHRIIHFLRNYEYIPKLLADELSRQFNITEKEAVGRIEDVRARYPVLKKTRKILKKFENIPKYKPPGIGIDLQGKSRDNYKIRITGARSKEQLIRINQFIQVLIHLYIETYLYKNKKYQKLKDMLKQLTNIAKRRNKVDDIVDEDKEIKNIKQITKLDKSRVGFKPEKGQNHWTRSCQNSGKKRRQPIPFKDVNELTRLGYILNKESAQYEKKVRIGKNDVIVKAAALSDNQGGQLYWTCETNNNNKFVHIGFLSRSQNPSGICMPCCFKKDPALSKNVEKKEYHLKCIGQSSEAGTSRKTIGDQLYILQDTNKMLPERLGFLPKYLDMYFNIFLNNIISLKNHYLVKTDGYFLKFGSIQDEYPYLNAVASVFSMSANDVKNKVIAAIRNDPDQLIFTSLNNGDIKTQFHTIENYIHFLETNEVLEPKIMNDLVSVPGILYPGGLNIYVFEKSSDTRNDFIVNCWNSENMVNFRDPQRVNIFIVHENKNYFPIFFIKKQNNKPKRQKESIIIDIERFFYFSNLLEHVWSYFESNCTGINLSDSTLPIAKILISNIDSKDIIGQIVDVRNKCRYIITKNVILPVKPSGCLYNIPIIQDYSKYILSLYDTLQALSKIKNNEYRPKGIIFEKNNGQQIITALSFSKSIYLPINNIIYDDEEIQRTMSTFGIKNFDISELSLFDKIDEEIVKKDAEMLYDERVSQVNRNKFNMEGYELFRLELSNFLANNQNEKEKLLKAIESKDSIQVKKTLYSFTSKSLETELVNAVKQSGGFIDVQADILSLQSYHLKNNRELCSSLNKEKCTTNFHCSLTNSEQCVFRVSRDNLVDYVNRITNELLYVEAKMKEILNIDNYYVSDIISYDIYTHRPEQKIIKSDNNNILKIMTELFGKKNIPIIGKKKVQRIEKHQIEENLKHRIRKAGDKYYQTIINHNPLFRAYANGFYWLKNNGANIAYRNIGYFSELQTNLANYFRSLVFDWILDTNNQPKLQSYMKEFTSFKESEFKHQLANSKDVTSLGQTELYILNQVHKIPIALYDQYNSLIIVIDDGIKHNIKEAPIGCIQIQYNLSDLFEVKKVTSLNVTKVTAIYDI</sequence>
<proteinExistence type="predicted"/>